<dbReference type="RefSeq" id="WP_110391519.1">
    <property type="nucleotide sequence ID" value="NZ_CALCOA010000264.1"/>
</dbReference>
<organism evidence="4 5">
    <name type="scientific">Rivihabitans pingtungensis</name>
    <dbReference type="NCBI Taxonomy" id="1054498"/>
    <lineage>
        <taxon>Bacteria</taxon>
        <taxon>Pseudomonadati</taxon>
        <taxon>Pseudomonadota</taxon>
        <taxon>Betaproteobacteria</taxon>
        <taxon>Neisseriales</taxon>
        <taxon>Aquaspirillaceae</taxon>
        <taxon>Rivihabitans</taxon>
    </lineage>
</organism>
<feature type="transmembrane region" description="Helical" evidence="1">
    <location>
        <begin position="244"/>
        <end position="268"/>
    </location>
</feature>
<evidence type="ECO:0000259" key="2">
    <source>
        <dbReference type="Pfam" id="PF02308"/>
    </source>
</evidence>
<proteinExistence type="predicted"/>
<feature type="domain" description="MgtC/SapB/SrpB/YhiD N-terminal" evidence="2">
    <location>
        <begin position="23"/>
        <end position="141"/>
    </location>
</feature>
<evidence type="ECO:0000313" key="4">
    <source>
        <dbReference type="EMBL" id="PXX77035.1"/>
    </source>
</evidence>
<feature type="transmembrane region" description="Helical" evidence="1">
    <location>
        <begin position="344"/>
        <end position="365"/>
    </location>
</feature>
<comment type="caution">
    <text evidence="4">The sequence shown here is derived from an EMBL/GenBank/DDBJ whole genome shotgun (WGS) entry which is preliminary data.</text>
</comment>
<evidence type="ECO:0000256" key="1">
    <source>
        <dbReference type="SAM" id="Phobius"/>
    </source>
</evidence>
<dbReference type="PANTHER" id="PTHR39084">
    <property type="entry name" value="MEMBRANE PROTEIN-RELATED"/>
    <property type="match status" value="1"/>
</dbReference>
<evidence type="ECO:0000259" key="3">
    <source>
        <dbReference type="Pfam" id="PF13194"/>
    </source>
</evidence>
<feature type="transmembrane region" description="Helical" evidence="1">
    <location>
        <begin position="15"/>
        <end position="34"/>
    </location>
</feature>
<dbReference type="InterPro" id="IPR025105">
    <property type="entry name" value="DUF4010"/>
</dbReference>
<feature type="transmembrane region" description="Helical" evidence="1">
    <location>
        <begin position="316"/>
        <end position="337"/>
    </location>
</feature>
<feature type="transmembrane region" description="Helical" evidence="1">
    <location>
        <begin position="410"/>
        <end position="427"/>
    </location>
</feature>
<feature type="transmembrane region" description="Helical" evidence="1">
    <location>
        <begin position="275"/>
        <end position="296"/>
    </location>
</feature>
<dbReference type="InterPro" id="IPR049177">
    <property type="entry name" value="MgtC_SapB_SrpB_YhiD_N"/>
</dbReference>
<evidence type="ECO:0000313" key="5">
    <source>
        <dbReference type="Proteomes" id="UP000247555"/>
    </source>
</evidence>
<feature type="transmembrane region" description="Helical" evidence="1">
    <location>
        <begin position="152"/>
        <end position="170"/>
    </location>
</feature>
<gene>
    <name evidence="4" type="ORF">DFR34_11936</name>
</gene>
<dbReference type="EMBL" id="QJKI01000019">
    <property type="protein sequence ID" value="PXX77035.1"/>
    <property type="molecule type" value="Genomic_DNA"/>
</dbReference>
<feature type="domain" description="DUF4010" evidence="3">
    <location>
        <begin position="190"/>
        <end position="401"/>
    </location>
</feature>
<dbReference type="Pfam" id="PF02308">
    <property type="entry name" value="MgtC"/>
    <property type="match status" value="1"/>
</dbReference>
<reference evidence="4 5" key="1">
    <citation type="submission" date="2018-05" db="EMBL/GenBank/DDBJ databases">
        <title>Genomic Encyclopedia of Type Strains, Phase IV (KMG-IV): sequencing the most valuable type-strain genomes for metagenomic binning, comparative biology and taxonomic classification.</title>
        <authorList>
            <person name="Goeker M."/>
        </authorList>
    </citation>
    <scope>NUCLEOTIDE SEQUENCE [LARGE SCALE GENOMIC DNA]</scope>
    <source>
        <strain evidence="4 5">DSM 29661</strain>
    </source>
</reference>
<feature type="transmembrane region" description="Helical" evidence="1">
    <location>
        <begin position="100"/>
        <end position="117"/>
    </location>
</feature>
<feature type="transmembrane region" description="Helical" evidence="1">
    <location>
        <begin position="70"/>
        <end position="88"/>
    </location>
</feature>
<keyword evidence="1" id="KW-0812">Transmembrane</keyword>
<sequence length="430" mass="44666">MLHWLGEVFQLQGTGYAALPQFLTSLGIGLLLGIERERKQDPRAGVRTFALTCLFGTLSGHVAGLAALPLLPIAGLAGIAALTLTAYWHPSACHDSPDPTTQVALLLAYALGLLVYAGPSELAVALAIIATLLLYLKPELSGLSQKLTRPDILAVLQFGAVSAIILPILPNRAFGPYQAINPYEIWLMVVLISGVSLCGYVAVRLLGEKVGGPVLGLLGGMVSSTATSMSFARQVRDDPKALHLSATVIQLANLVIFVRLAILAALLAPAALGTLLPVLGAALAGGLLATGLGHWRHGSAGGQDEDGFTPHNPVEMRTALVFGGLYAVVTLAAAALMHQFGSGGLYGVALVSGVTDVDPISLSAFNQFAGGHLNANQVAATLALALLTNSLFKFGMVASLGGRALMWRTLPMFASALAAMLAAWGWMQWA</sequence>
<name>A0A318KMG2_9NEIS</name>
<keyword evidence="1" id="KW-0472">Membrane</keyword>
<dbReference type="AlphaFoldDB" id="A0A318KMG2"/>
<dbReference type="Pfam" id="PF13194">
    <property type="entry name" value="DUF4010"/>
    <property type="match status" value="1"/>
</dbReference>
<dbReference type="Proteomes" id="UP000247555">
    <property type="component" value="Unassembled WGS sequence"/>
</dbReference>
<keyword evidence="5" id="KW-1185">Reference proteome</keyword>
<feature type="transmembrane region" description="Helical" evidence="1">
    <location>
        <begin position="377"/>
        <end position="398"/>
    </location>
</feature>
<feature type="transmembrane region" description="Helical" evidence="1">
    <location>
        <begin position="185"/>
        <end position="207"/>
    </location>
</feature>
<feature type="transmembrane region" description="Helical" evidence="1">
    <location>
        <begin position="214"/>
        <end position="232"/>
    </location>
</feature>
<keyword evidence="1" id="KW-1133">Transmembrane helix</keyword>
<dbReference type="OrthoDB" id="9813718at2"/>
<protein>
    <submittedName>
        <fullName evidence="4">Uncharacterized membrane protein (DUF4010 family)</fullName>
    </submittedName>
</protein>
<accession>A0A318KMG2</accession>
<dbReference type="PANTHER" id="PTHR39084:SF1">
    <property type="entry name" value="DUF4010 DOMAIN-CONTAINING PROTEIN"/>
    <property type="match status" value="1"/>
</dbReference>